<feature type="region of interest" description="Disordered" evidence="1">
    <location>
        <begin position="120"/>
        <end position="141"/>
    </location>
</feature>
<evidence type="ECO:0000256" key="1">
    <source>
        <dbReference type="SAM" id="MobiDB-lite"/>
    </source>
</evidence>
<dbReference type="PANTHER" id="PTHR35335">
    <property type="entry name" value="UPF0716 PROTEIN FXSA"/>
    <property type="match status" value="1"/>
</dbReference>
<evidence type="ECO:0000256" key="2">
    <source>
        <dbReference type="SAM" id="Phobius"/>
    </source>
</evidence>
<dbReference type="AlphaFoldDB" id="W9W254"/>
<dbReference type="EMBL" id="AONC01000009">
    <property type="protein sequence ID" value="EXJ16665.1"/>
    <property type="molecule type" value="Genomic_DNA"/>
</dbReference>
<dbReference type="eggNOG" id="COG3030">
    <property type="taxonomic scope" value="Bacteria"/>
</dbReference>
<reference evidence="3 4" key="1">
    <citation type="submission" date="2012-11" db="EMBL/GenBank/DDBJ databases">
        <title>Genome assembly of Thiorhodococcus sp. AK35.</title>
        <authorList>
            <person name="Nupur N."/>
            <person name="Khatri I."/>
            <person name="Subramanian S."/>
            <person name="Pinnaka A."/>
        </authorList>
    </citation>
    <scope>NUCLEOTIDE SEQUENCE [LARGE SCALE GENOMIC DNA]</scope>
    <source>
        <strain evidence="3 4">AK35</strain>
    </source>
</reference>
<dbReference type="Proteomes" id="UP000019460">
    <property type="component" value="Unassembled WGS sequence"/>
</dbReference>
<proteinExistence type="predicted"/>
<dbReference type="PANTHER" id="PTHR35335:SF1">
    <property type="entry name" value="UPF0716 PROTEIN FXSA"/>
    <property type="match status" value="1"/>
</dbReference>
<dbReference type="Pfam" id="PF04186">
    <property type="entry name" value="FxsA"/>
    <property type="match status" value="1"/>
</dbReference>
<name>W9W254_9GAMM</name>
<comment type="caution">
    <text evidence="3">The sequence shown here is derived from an EMBL/GenBank/DDBJ whole genome shotgun (WGS) entry which is preliminary data.</text>
</comment>
<keyword evidence="4" id="KW-1185">Reference proteome</keyword>
<protein>
    <submittedName>
        <fullName evidence="3">FxsA cytoplasmic membrane protein</fullName>
    </submittedName>
</protein>
<organism evidence="3 4">
    <name type="scientific">Imhoffiella purpurea</name>
    <dbReference type="NCBI Taxonomy" id="1249627"/>
    <lineage>
        <taxon>Bacteria</taxon>
        <taxon>Pseudomonadati</taxon>
        <taxon>Pseudomonadota</taxon>
        <taxon>Gammaproteobacteria</taxon>
        <taxon>Chromatiales</taxon>
        <taxon>Chromatiaceae</taxon>
        <taxon>Imhoffiella</taxon>
    </lineage>
</organism>
<dbReference type="NCBIfam" id="NF008528">
    <property type="entry name" value="PRK11463.1-2"/>
    <property type="match status" value="1"/>
</dbReference>
<feature type="compositionally biased region" description="Low complexity" evidence="1">
    <location>
        <begin position="120"/>
        <end position="130"/>
    </location>
</feature>
<evidence type="ECO:0000313" key="3">
    <source>
        <dbReference type="EMBL" id="EXJ16665.1"/>
    </source>
</evidence>
<sequence>MPLIILSLFIGLPLIELYFLIQVGDEIGALPTIALSILTAIIGTWLVRLQGFGLLMRVREVMDRGEVPALEMLDGALILVAGLFLLLPGFLTDGLGFLLLVPPFRRWMVSRFVRVVPAQGHPGQPAGQGPRVIEGDYRRED</sequence>
<dbReference type="STRING" id="1249627.D779_4218"/>
<dbReference type="RefSeq" id="WP_043749519.1">
    <property type="nucleotide sequence ID" value="NZ_AONC01000009.1"/>
</dbReference>
<keyword evidence="2" id="KW-0472">Membrane</keyword>
<dbReference type="InterPro" id="IPR007313">
    <property type="entry name" value="FxsA"/>
</dbReference>
<keyword evidence="2" id="KW-1133">Transmembrane helix</keyword>
<gene>
    <name evidence="3" type="ORF">D779_4218</name>
</gene>
<evidence type="ECO:0000313" key="4">
    <source>
        <dbReference type="Proteomes" id="UP000019460"/>
    </source>
</evidence>
<dbReference type="GO" id="GO:0016020">
    <property type="term" value="C:membrane"/>
    <property type="evidence" value="ECO:0007669"/>
    <property type="project" value="InterPro"/>
</dbReference>
<keyword evidence="2" id="KW-0812">Transmembrane</keyword>
<accession>W9W254</accession>
<dbReference type="OrthoDB" id="9792788at2"/>
<feature type="transmembrane region" description="Helical" evidence="2">
    <location>
        <begin position="33"/>
        <end position="55"/>
    </location>
</feature>
<feature type="transmembrane region" description="Helical" evidence="2">
    <location>
        <begin position="76"/>
        <end position="101"/>
    </location>
</feature>